<sequence length="255" mass="26921">MARYLVTGSSRGIGAHTLRRLVAAGHEVIGLVRPREDSPVESQRGDGARWVADLARPEQLQTTLADRIAELGGEGLDSGIDSGIDGIDGGLDGVVHAAGCVLPGALSQSAVHEFTEQFTVNVTAVAELTRLLLPALRRRRGTVVLVNSGSGLNARPPLSSYGASKFALRAYADALRQEESMLRVSTVYPGRTATDMQKVVREAEGGRYDESAYLQPETVAGVICSVLWLPADGVITDVTVRPAGHPGPSSPDAHH</sequence>
<feature type="domain" description="Ketoreductase" evidence="3">
    <location>
        <begin position="2"/>
        <end position="192"/>
    </location>
</feature>
<evidence type="ECO:0000256" key="2">
    <source>
        <dbReference type="ARBA" id="ARBA00023002"/>
    </source>
</evidence>
<gene>
    <name evidence="4" type="ORF">M6D93_17955</name>
</gene>
<evidence type="ECO:0000256" key="1">
    <source>
        <dbReference type="ARBA" id="ARBA00006484"/>
    </source>
</evidence>
<keyword evidence="2" id="KW-0560">Oxidoreductase</keyword>
<dbReference type="NCBIfam" id="NF006073">
    <property type="entry name" value="PRK08219.1"/>
    <property type="match status" value="1"/>
</dbReference>
<dbReference type="InterPro" id="IPR002347">
    <property type="entry name" value="SDR_fam"/>
</dbReference>
<accession>A0ABY4QXR4</accession>
<reference evidence="4" key="2">
    <citation type="submission" date="2022-05" db="EMBL/GenBank/DDBJ databases">
        <authorList>
            <person name="Kim J.-S."/>
            <person name="Lee K."/>
            <person name="Suh M."/>
            <person name="Eom M."/>
            <person name="Kim J.-S."/>
            <person name="Kim D.-S."/>
            <person name="Ko S.-H."/>
            <person name="Shin Y."/>
            <person name="Lee J.-S."/>
        </authorList>
    </citation>
    <scope>NUCLEOTIDE SEQUENCE</scope>
    <source>
        <strain evidence="4">N237</strain>
    </source>
</reference>
<name>A0ABY4QXR4_9ACTN</name>
<proteinExistence type="inferred from homology"/>
<dbReference type="PROSITE" id="PS00061">
    <property type="entry name" value="ADH_SHORT"/>
    <property type="match status" value="1"/>
</dbReference>
<protein>
    <submittedName>
        <fullName evidence="4">SDR family oxidoreductase</fullName>
    </submittedName>
</protein>
<evidence type="ECO:0000259" key="3">
    <source>
        <dbReference type="SMART" id="SM00822"/>
    </source>
</evidence>
<organism evidence="4 5">
    <name type="scientific">Jatrophihabitans telluris</name>
    <dbReference type="NCBI Taxonomy" id="2038343"/>
    <lineage>
        <taxon>Bacteria</taxon>
        <taxon>Bacillati</taxon>
        <taxon>Actinomycetota</taxon>
        <taxon>Actinomycetes</taxon>
        <taxon>Jatrophihabitantales</taxon>
        <taxon>Jatrophihabitantaceae</taxon>
        <taxon>Jatrophihabitans</taxon>
    </lineage>
</organism>
<dbReference type="EMBL" id="CP097332">
    <property type="protein sequence ID" value="UQX88154.1"/>
    <property type="molecule type" value="Genomic_DNA"/>
</dbReference>
<dbReference type="SMART" id="SM00822">
    <property type="entry name" value="PKS_KR"/>
    <property type="match status" value="1"/>
</dbReference>
<dbReference type="InterPro" id="IPR020904">
    <property type="entry name" value="Sc_DH/Rdtase_CS"/>
</dbReference>
<keyword evidence="5" id="KW-1185">Reference proteome</keyword>
<dbReference type="PRINTS" id="PR00081">
    <property type="entry name" value="GDHRDH"/>
</dbReference>
<reference evidence="4" key="1">
    <citation type="journal article" date="2018" name="Int. J. Syst. Evol. Microbiol.">
        <title>Jatrophihabitans telluris sp. nov., isolated from sediment soil of lava forest wetlands and the emended description of the genus Jatrophihabitans.</title>
        <authorList>
            <person name="Lee K.C."/>
            <person name="Suh M.K."/>
            <person name="Eom M.K."/>
            <person name="Kim K.K."/>
            <person name="Kim J.S."/>
            <person name="Kim D.S."/>
            <person name="Ko S.H."/>
            <person name="Shin Y.K."/>
            <person name="Lee J.S."/>
        </authorList>
    </citation>
    <scope>NUCLEOTIDE SEQUENCE</scope>
    <source>
        <strain evidence="4">N237</strain>
    </source>
</reference>
<dbReference type="Gene3D" id="3.40.50.720">
    <property type="entry name" value="NAD(P)-binding Rossmann-like Domain"/>
    <property type="match status" value="1"/>
</dbReference>
<dbReference type="PANTHER" id="PTHR42901">
    <property type="entry name" value="ALCOHOL DEHYDROGENASE"/>
    <property type="match status" value="1"/>
</dbReference>
<dbReference type="PANTHER" id="PTHR42901:SF1">
    <property type="entry name" value="ALCOHOL DEHYDROGENASE"/>
    <property type="match status" value="1"/>
</dbReference>
<dbReference type="Pfam" id="PF00106">
    <property type="entry name" value="adh_short"/>
    <property type="match status" value="1"/>
</dbReference>
<dbReference type="InterPro" id="IPR057326">
    <property type="entry name" value="KR_dom"/>
</dbReference>
<evidence type="ECO:0000313" key="4">
    <source>
        <dbReference type="EMBL" id="UQX88154.1"/>
    </source>
</evidence>
<dbReference type="Proteomes" id="UP001056336">
    <property type="component" value="Chromosome"/>
</dbReference>
<dbReference type="RefSeq" id="WP_249771378.1">
    <property type="nucleotide sequence ID" value="NZ_CP097332.1"/>
</dbReference>
<dbReference type="SUPFAM" id="SSF51735">
    <property type="entry name" value="NAD(P)-binding Rossmann-fold domains"/>
    <property type="match status" value="1"/>
</dbReference>
<dbReference type="InterPro" id="IPR036291">
    <property type="entry name" value="NAD(P)-bd_dom_sf"/>
</dbReference>
<comment type="similarity">
    <text evidence="1">Belongs to the short-chain dehydrogenases/reductases (SDR) family.</text>
</comment>
<evidence type="ECO:0000313" key="5">
    <source>
        <dbReference type="Proteomes" id="UP001056336"/>
    </source>
</evidence>